<dbReference type="Proteomes" id="UP001497482">
    <property type="component" value="Chromosome 13"/>
</dbReference>
<accession>A0AAV2JIW5</accession>
<reference evidence="2 3" key="1">
    <citation type="submission" date="2024-04" db="EMBL/GenBank/DDBJ databases">
        <authorList>
            <person name="Waldvogel A.-M."/>
            <person name="Schoenle A."/>
        </authorList>
    </citation>
    <scope>NUCLEOTIDE SEQUENCE [LARGE SCALE GENOMIC DNA]</scope>
</reference>
<feature type="region of interest" description="Disordered" evidence="1">
    <location>
        <begin position="34"/>
        <end position="72"/>
    </location>
</feature>
<feature type="compositionally biased region" description="Basic and acidic residues" evidence="1">
    <location>
        <begin position="34"/>
        <end position="58"/>
    </location>
</feature>
<gene>
    <name evidence="2" type="ORF">KC01_LOCUS8956</name>
</gene>
<sequence>MPRLFYPQVVVVGAQRRPCAVDVLGATGKLKAERIRKGQEQGSKLQEDRRGERARREGGVVGPSGSQTGWCW</sequence>
<organism evidence="2 3">
    <name type="scientific">Knipowitschia caucasica</name>
    <name type="common">Caucasian dwarf goby</name>
    <name type="synonym">Pomatoschistus caucasicus</name>
    <dbReference type="NCBI Taxonomy" id="637954"/>
    <lineage>
        <taxon>Eukaryota</taxon>
        <taxon>Metazoa</taxon>
        <taxon>Chordata</taxon>
        <taxon>Craniata</taxon>
        <taxon>Vertebrata</taxon>
        <taxon>Euteleostomi</taxon>
        <taxon>Actinopterygii</taxon>
        <taxon>Neopterygii</taxon>
        <taxon>Teleostei</taxon>
        <taxon>Neoteleostei</taxon>
        <taxon>Acanthomorphata</taxon>
        <taxon>Gobiaria</taxon>
        <taxon>Gobiiformes</taxon>
        <taxon>Gobioidei</taxon>
        <taxon>Gobiidae</taxon>
        <taxon>Gobiinae</taxon>
        <taxon>Knipowitschia</taxon>
    </lineage>
</organism>
<keyword evidence="3" id="KW-1185">Reference proteome</keyword>
<name>A0AAV2JIW5_KNICA</name>
<evidence type="ECO:0000313" key="3">
    <source>
        <dbReference type="Proteomes" id="UP001497482"/>
    </source>
</evidence>
<evidence type="ECO:0000256" key="1">
    <source>
        <dbReference type="SAM" id="MobiDB-lite"/>
    </source>
</evidence>
<protein>
    <submittedName>
        <fullName evidence="2">Uncharacterized protein</fullName>
    </submittedName>
</protein>
<dbReference type="EMBL" id="OZ035835">
    <property type="protein sequence ID" value="CAL1577633.1"/>
    <property type="molecule type" value="Genomic_DNA"/>
</dbReference>
<proteinExistence type="predicted"/>
<dbReference type="AlphaFoldDB" id="A0AAV2JIW5"/>
<evidence type="ECO:0000313" key="2">
    <source>
        <dbReference type="EMBL" id="CAL1577633.1"/>
    </source>
</evidence>